<reference evidence="1" key="1">
    <citation type="submission" date="2023-04" db="EMBL/GenBank/DDBJ databases">
        <title>Ambrosiozyma monospora NBRC 10751.</title>
        <authorList>
            <person name="Ichikawa N."/>
            <person name="Sato H."/>
            <person name="Tonouchi N."/>
        </authorList>
    </citation>
    <scope>NUCLEOTIDE SEQUENCE</scope>
    <source>
        <strain evidence="1">NBRC 10751</strain>
    </source>
</reference>
<comment type="caution">
    <text evidence="1">The sequence shown here is derived from an EMBL/GenBank/DDBJ whole genome shotgun (WGS) entry which is preliminary data.</text>
</comment>
<dbReference type="EMBL" id="BSXS01000063">
    <property type="protein sequence ID" value="GME70595.1"/>
    <property type="molecule type" value="Genomic_DNA"/>
</dbReference>
<dbReference type="Proteomes" id="UP001165064">
    <property type="component" value="Unassembled WGS sequence"/>
</dbReference>
<keyword evidence="2" id="KW-1185">Reference proteome</keyword>
<accession>A0ACB5SRF6</accession>
<name>A0ACB5SRF6_AMBMO</name>
<organism evidence="1 2">
    <name type="scientific">Ambrosiozyma monospora</name>
    <name type="common">Yeast</name>
    <name type="synonym">Endomycopsis monosporus</name>
    <dbReference type="NCBI Taxonomy" id="43982"/>
    <lineage>
        <taxon>Eukaryota</taxon>
        <taxon>Fungi</taxon>
        <taxon>Dikarya</taxon>
        <taxon>Ascomycota</taxon>
        <taxon>Saccharomycotina</taxon>
        <taxon>Pichiomycetes</taxon>
        <taxon>Pichiales</taxon>
        <taxon>Pichiaceae</taxon>
        <taxon>Ambrosiozyma</taxon>
    </lineage>
</organism>
<sequence length="139" mass="16385">MACEIRKYMSLSGHINNGFSDYCPLCDPHKEDPLSKGVKHAIFNCRITERLWSFTTNVPPIFKIPTNVLANTNLENSEIFKLNLYVGMVHQMYKRAFTHNDYGRNADIQPIEWHEHNIRSFYITYKNQHGYWDNSPLFN</sequence>
<protein>
    <submittedName>
        <fullName evidence="1">Unnamed protein product</fullName>
    </submittedName>
</protein>
<evidence type="ECO:0000313" key="1">
    <source>
        <dbReference type="EMBL" id="GME70595.1"/>
    </source>
</evidence>
<gene>
    <name evidence="1" type="ORF">Amon02_000025300</name>
</gene>
<proteinExistence type="predicted"/>
<evidence type="ECO:0000313" key="2">
    <source>
        <dbReference type="Proteomes" id="UP001165064"/>
    </source>
</evidence>